<comment type="similarity">
    <text evidence="1">Belongs to the ComF/GntX family.</text>
</comment>
<evidence type="ECO:0000313" key="2">
    <source>
        <dbReference type="EMBL" id="MEE2057539.1"/>
    </source>
</evidence>
<dbReference type="PANTHER" id="PTHR47505">
    <property type="entry name" value="DNA UTILIZATION PROTEIN YHGH"/>
    <property type="match status" value="1"/>
</dbReference>
<dbReference type="Proteomes" id="UP001336020">
    <property type="component" value="Unassembled WGS sequence"/>
</dbReference>
<dbReference type="CDD" id="cd06223">
    <property type="entry name" value="PRTases_typeI"/>
    <property type="match status" value="1"/>
</dbReference>
<dbReference type="PANTHER" id="PTHR47505:SF1">
    <property type="entry name" value="DNA UTILIZATION PROTEIN YHGH"/>
    <property type="match status" value="1"/>
</dbReference>
<comment type="caution">
    <text evidence="2">The sequence shown here is derived from an EMBL/GenBank/DDBJ whole genome shotgun (WGS) entry which is preliminary data.</text>
</comment>
<keyword evidence="3" id="KW-1185">Reference proteome</keyword>
<evidence type="ECO:0000256" key="1">
    <source>
        <dbReference type="ARBA" id="ARBA00008007"/>
    </source>
</evidence>
<dbReference type="InterPro" id="IPR029057">
    <property type="entry name" value="PRTase-like"/>
</dbReference>
<proteinExistence type="inferred from homology"/>
<dbReference type="InterPro" id="IPR051910">
    <property type="entry name" value="ComF/GntX_DNA_util-trans"/>
</dbReference>
<protein>
    <submittedName>
        <fullName evidence="2">ComF family protein</fullName>
    </submittedName>
</protein>
<dbReference type="EMBL" id="JAUTXY010000003">
    <property type="protein sequence ID" value="MEE2057539.1"/>
    <property type="molecule type" value="Genomic_DNA"/>
</dbReference>
<name>A0ABU7L8A2_9NOCA</name>
<accession>A0ABU7L8A2</accession>
<sequence length="214" mass="22521">MLSALLDLVLPVRCGGCDAPGTPWCRECARVLNDPPAQVHVRVDPGVPVWALGAYSGVRRNAVVAAKERGRRDLAAPLGLAAAVAVARLRRWGELPAGPLIVVPAPTRARAARARGGDPVTRMARCAASHDPTLHVHPMLVTGATVRDSVGLSASQRQDNLAGRISIRADSVPRSLPLLVIDDIVTTGATTREAVRVLRKGGFRTSGILVIARA</sequence>
<dbReference type="Gene3D" id="3.40.50.2020">
    <property type="match status" value="1"/>
</dbReference>
<organism evidence="2 3">
    <name type="scientific">Rhodococcus artemisiae</name>
    <dbReference type="NCBI Taxonomy" id="714159"/>
    <lineage>
        <taxon>Bacteria</taxon>
        <taxon>Bacillati</taxon>
        <taxon>Actinomycetota</taxon>
        <taxon>Actinomycetes</taxon>
        <taxon>Mycobacteriales</taxon>
        <taxon>Nocardiaceae</taxon>
        <taxon>Rhodococcus</taxon>
    </lineage>
</organism>
<reference evidence="2 3" key="1">
    <citation type="submission" date="2023-07" db="EMBL/GenBank/DDBJ databases">
        <authorList>
            <person name="Girao M."/>
            <person name="Carvalho M.F."/>
        </authorList>
    </citation>
    <scope>NUCLEOTIDE SEQUENCE [LARGE SCALE GENOMIC DNA]</scope>
    <source>
        <strain evidence="2 3">YIM65754</strain>
    </source>
</reference>
<gene>
    <name evidence="2" type="ORF">Q7514_08355</name>
</gene>
<dbReference type="SUPFAM" id="SSF53271">
    <property type="entry name" value="PRTase-like"/>
    <property type="match status" value="1"/>
</dbReference>
<dbReference type="InterPro" id="IPR000836">
    <property type="entry name" value="PRTase_dom"/>
</dbReference>
<dbReference type="RefSeq" id="WP_330132797.1">
    <property type="nucleotide sequence ID" value="NZ_JAUTXY010000003.1"/>
</dbReference>
<evidence type="ECO:0000313" key="3">
    <source>
        <dbReference type="Proteomes" id="UP001336020"/>
    </source>
</evidence>